<dbReference type="EMBL" id="CP022163">
    <property type="protein sequence ID" value="ATB30039.1"/>
    <property type="molecule type" value="Genomic_DNA"/>
</dbReference>
<dbReference type="AlphaFoldDB" id="A0A250IDW8"/>
<keyword evidence="4 5" id="KW-0472">Membrane</keyword>
<dbReference type="PANTHER" id="PTHR37422:SF13">
    <property type="entry name" value="LIPOPOLYSACCHARIDE BIOSYNTHESIS PROTEIN PA4999-RELATED"/>
    <property type="match status" value="1"/>
</dbReference>
<evidence type="ECO:0000256" key="4">
    <source>
        <dbReference type="ARBA" id="ARBA00023136"/>
    </source>
</evidence>
<reference evidence="7 8" key="1">
    <citation type="submission" date="2017-06" db="EMBL/GenBank/DDBJ databases">
        <authorList>
            <person name="Kim H.J."/>
            <person name="Triplett B.A."/>
        </authorList>
    </citation>
    <scope>NUCLEOTIDE SEQUENCE [LARGE SCALE GENOMIC DNA]</scope>
    <source>
        <strain evidence="7 8">DSM 14713</strain>
    </source>
</reference>
<dbReference type="Pfam" id="PF04932">
    <property type="entry name" value="Wzy_C"/>
    <property type="match status" value="1"/>
</dbReference>
<feature type="transmembrane region" description="Helical" evidence="5">
    <location>
        <begin position="308"/>
        <end position="325"/>
    </location>
</feature>
<feature type="transmembrane region" description="Helical" evidence="5">
    <location>
        <begin position="138"/>
        <end position="159"/>
    </location>
</feature>
<evidence type="ECO:0000256" key="1">
    <source>
        <dbReference type="ARBA" id="ARBA00004141"/>
    </source>
</evidence>
<proteinExistence type="predicted"/>
<evidence type="ECO:0000313" key="8">
    <source>
        <dbReference type="Proteomes" id="UP000217289"/>
    </source>
</evidence>
<keyword evidence="2 5" id="KW-0812">Transmembrane</keyword>
<feature type="transmembrane region" description="Helical" evidence="5">
    <location>
        <begin position="281"/>
        <end position="301"/>
    </location>
</feature>
<dbReference type="PANTHER" id="PTHR37422">
    <property type="entry name" value="TEICHURONIC ACID BIOSYNTHESIS PROTEIN TUAE"/>
    <property type="match status" value="1"/>
</dbReference>
<gene>
    <name evidence="7" type="ORF">MEBOL_003494</name>
</gene>
<evidence type="ECO:0000256" key="2">
    <source>
        <dbReference type="ARBA" id="ARBA00022692"/>
    </source>
</evidence>
<dbReference type="OrthoDB" id="5489348at2"/>
<dbReference type="InterPro" id="IPR051533">
    <property type="entry name" value="WaaL-like"/>
</dbReference>
<evidence type="ECO:0000259" key="6">
    <source>
        <dbReference type="Pfam" id="PF04932"/>
    </source>
</evidence>
<feature type="transmembrane region" description="Helical" evidence="5">
    <location>
        <begin position="258"/>
        <end position="275"/>
    </location>
</feature>
<dbReference type="InterPro" id="IPR007016">
    <property type="entry name" value="O-antigen_ligase-rel_domated"/>
</dbReference>
<protein>
    <submittedName>
        <fullName evidence="7">Polymerase</fullName>
    </submittedName>
</protein>
<feature type="transmembrane region" description="Helical" evidence="5">
    <location>
        <begin position="171"/>
        <end position="188"/>
    </location>
</feature>
<feature type="transmembrane region" description="Helical" evidence="5">
    <location>
        <begin position="440"/>
        <end position="456"/>
    </location>
</feature>
<feature type="transmembrane region" description="Helical" evidence="5">
    <location>
        <begin position="403"/>
        <end position="428"/>
    </location>
</feature>
<keyword evidence="3 5" id="KW-1133">Transmembrane helix</keyword>
<sequence>MEAFLSRTPVFMALLALLVLATLGLVILFPAVAPVPMVLAAFLYWVCQQPVRKLTLALFAAAVTVDLVPEVPYEGRWQSPLYFPGKLLFLNLSNVLGVPGLGFPLLDIAIMGFLALYAYRRINGIKTDAITPSLPKPLVIGLLVLPGTIAWLQVFGIFINGGNSRVAQWQWHQMAVLPLMVLLFNVALKGPEDLRALGRIIVVGCCTKACLGAWFIVMIARPRGYYFEYATTHSDSMLYVTGLACVIFSWLEEPTPKNFKRMLWVCAIIFMGMHYNDRRLAYVSFMFSLMAAFLLSPWSPLKVKMTRVALLFLPFFPFYLVAGWQNPTGIFGPVGIFKSVLEGENLAKGQMDYRDIENLDVIHTWEANPIMGRGWGHEFDEVIPLPDISHAFADYRYHPHNSVLGMLAFGGVVGFSGLWAWISIAVFLTVRAYHRARDSLWRTGCLVAMAVIVAYTNQCFGDMGTISWLGTLLIAMAATCAGKIATLTGAWPNAQSRSDRAVQEAGKTGTLAGNRV</sequence>
<dbReference type="NCBIfam" id="NF041870">
    <property type="entry name" value="Wzy_EPS"/>
    <property type="match status" value="1"/>
</dbReference>
<feature type="transmembrane region" description="Helical" evidence="5">
    <location>
        <begin position="232"/>
        <end position="251"/>
    </location>
</feature>
<feature type="transmembrane region" description="Helical" evidence="5">
    <location>
        <begin position="200"/>
        <end position="220"/>
    </location>
</feature>
<organism evidence="7 8">
    <name type="scientific">Melittangium boletus DSM 14713</name>
    <dbReference type="NCBI Taxonomy" id="1294270"/>
    <lineage>
        <taxon>Bacteria</taxon>
        <taxon>Pseudomonadati</taxon>
        <taxon>Myxococcota</taxon>
        <taxon>Myxococcia</taxon>
        <taxon>Myxococcales</taxon>
        <taxon>Cystobacterineae</taxon>
        <taxon>Archangiaceae</taxon>
        <taxon>Melittangium</taxon>
    </lineage>
</organism>
<evidence type="ECO:0000313" key="7">
    <source>
        <dbReference type="EMBL" id="ATB30039.1"/>
    </source>
</evidence>
<feature type="transmembrane region" description="Helical" evidence="5">
    <location>
        <begin position="468"/>
        <end position="491"/>
    </location>
</feature>
<dbReference type="KEGG" id="mbd:MEBOL_003494"/>
<dbReference type="GO" id="GO:0016020">
    <property type="term" value="C:membrane"/>
    <property type="evidence" value="ECO:0007669"/>
    <property type="project" value="UniProtKB-SubCell"/>
</dbReference>
<dbReference type="RefSeq" id="WP_095982841.1">
    <property type="nucleotide sequence ID" value="NZ_CP022163.1"/>
</dbReference>
<feature type="domain" description="O-antigen ligase-related" evidence="6">
    <location>
        <begin position="265"/>
        <end position="416"/>
    </location>
</feature>
<accession>A0A250IDW8</accession>
<dbReference type="Proteomes" id="UP000217289">
    <property type="component" value="Chromosome"/>
</dbReference>
<comment type="subcellular location">
    <subcellularLocation>
        <location evidence="1">Membrane</location>
        <topology evidence="1">Multi-pass membrane protein</topology>
    </subcellularLocation>
</comment>
<feature type="transmembrane region" description="Helical" evidence="5">
    <location>
        <begin position="96"/>
        <end position="117"/>
    </location>
</feature>
<keyword evidence="8" id="KW-1185">Reference proteome</keyword>
<evidence type="ECO:0000256" key="3">
    <source>
        <dbReference type="ARBA" id="ARBA00022989"/>
    </source>
</evidence>
<name>A0A250IDW8_9BACT</name>
<evidence type="ECO:0000256" key="5">
    <source>
        <dbReference type="SAM" id="Phobius"/>
    </source>
</evidence>